<dbReference type="GO" id="GO:0015297">
    <property type="term" value="F:antiporter activity"/>
    <property type="evidence" value="ECO:0007669"/>
    <property type="project" value="InterPro"/>
</dbReference>
<evidence type="ECO:0000256" key="1">
    <source>
        <dbReference type="ARBA" id="ARBA00010199"/>
    </source>
</evidence>
<proteinExistence type="inferred from homology"/>
<sequence>MIPLGLTYSISTRVSNELGAGQPQAAKLATRVVMYMALSEGLVISLTMTLLYVQR</sequence>
<name>A0A0A8YF74_ARUDO</name>
<keyword evidence="2" id="KW-0812">Transmembrane</keyword>
<comment type="similarity">
    <text evidence="1">Belongs to the multi antimicrobial extrusion (MATE) (TC 2.A.66.1) family.</text>
</comment>
<evidence type="ECO:0000313" key="3">
    <source>
        <dbReference type="EMBL" id="JAD24824.1"/>
    </source>
</evidence>
<feature type="transmembrane region" description="Helical" evidence="2">
    <location>
        <begin position="32"/>
        <end position="53"/>
    </location>
</feature>
<dbReference type="Pfam" id="PF01554">
    <property type="entry name" value="MatE"/>
    <property type="match status" value="1"/>
</dbReference>
<dbReference type="GO" id="GO:0042910">
    <property type="term" value="F:xenobiotic transmembrane transporter activity"/>
    <property type="evidence" value="ECO:0007669"/>
    <property type="project" value="InterPro"/>
</dbReference>
<reference evidence="3" key="1">
    <citation type="submission" date="2014-09" db="EMBL/GenBank/DDBJ databases">
        <authorList>
            <person name="Magalhaes I.L.F."/>
            <person name="Oliveira U."/>
            <person name="Santos F.R."/>
            <person name="Vidigal T.H.D.A."/>
            <person name="Brescovit A.D."/>
            <person name="Santos A.J."/>
        </authorList>
    </citation>
    <scope>NUCLEOTIDE SEQUENCE</scope>
    <source>
        <tissue evidence="3">Shoot tissue taken approximately 20 cm above the soil surface</tissue>
    </source>
</reference>
<dbReference type="AlphaFoldDB" id="A0A0A8YF74"/>
<keyword evidence="2" id="KW-0472">Membrane</keyword>
<protein>
    <submittedName>
        <fullName evidence="3">Uncharacterized protein</fullName>
    </submittedName>
</protein>
<dbReference type="PANTHER" id="PTHR11206">
    <property type="entry name" value="MULTIDRUG RESISTANCE PROTEIN"/>
    <property type="match status" value="1"/>
</dbReference>
<dbReference type="GO" id="GO:0016020">
    <property type="term" value="C:membrane"/>
    <property type="evidence" value="ECO:0007669"/>
    <property type="project" value="InterPro"/>
</dbReference>
<dbReference type="EMBL" id="GBRH01273071">
    <property type="protein sequence ID" value="JAD24824.1"/>
    <property type="molecule type" value="Transcribed_RNA"/>
</dbReference>
<reference evidence="3" key="2">
    <citation type="journal article" date="2015" name="Data Brief">
        <title>Shoot transcriptome of the giant reed, Arundo donax.</title>
        <authorList>
            <person name="Barrero R.A."/>
            <person name="Guerrero F.D."/>
            <person name="Moolhuijzen P."/>
            <person name="Goolsby J.A."/>
            <person name="Tidwell J."/>
            <person name="Bellgard S.E."/>
            <person name="Bellgard M.I."/>
        </authorList>
    </citation>
    <scope>NUCLEOTIDE SEQUENCE</scope>
    <source>
        <tissue evidence="3">Shoot tissue taken approximately 20 cm above the soil surface</tissue>
    </source>
</reference>
<keyword evidence="2" id="KW-1133">Transmembrane helix</keyword>
<accession>A0A0A8YF74</accession>
<organism evidence="3">
    <name type="scientific">Arundo donax</name>
    <name type="common">Giant reed</name>
    <name type="synonym">Donax arundinaceus</name>
    <dbReference type="NCBI Taxonomy" id="35708"/>
    <lineage>
        <taxon>Eukaryota</taxon>
        <taxon>Viridiplantae</taxon>
        <taxon>Streptophyta</taxon>
        <taxon>Embryophyta</taxon>
        <taxon>Tracheophyta</taxon>
        <taxon>Spermatophyta</taxon>
        <taxon>Magnoliopsida</taxon>
        <taxon>Liliopsida</taxon>
        <taxon>Poales</taxon>
        <taxon>Poaceae</taxon>
        <taxon>PACMAD clade</taxon>
        <taxon>Arundinoideae</taxon>
        <taxon>Arundineae</taxon>
        <taxon>Arundo</taxon>
    </lineage>
</organism>
<evidence type="ECO:0000256" key="2">
    <source>
        <dbReference type="SAM" id="Phobius"/>
    </source>
</evidence>
<dbReference type="InterPro" id="IPR002528">
    <property type="entry name" value="MATE_fam"/>
</dbReference>